<feature type="signal peptide" evidence="3">
    <location>
        <begin position="1"/>
        <end position="30"/>
    </location>
</feature>
<keyword evidence="3" id="KW-0732">Signal</keyword>
<reference evidence="4 5" key="1">
    <citation type="journal article" date="2023" name="G3 (Bethesda)">
        <title>A haplotype-resolved chromosome-scale genome for Quercus rubra L. provides insights into the genetics of adaptive traits for red oak species.</title>
        <authorList>
            <person name="Kapoor B."/>
            <person name="Jenkins J."/>
            <person name="Schmutz J."/>
            <person name="Zhebentyayeva T."/>
            <person name="Kuelheim C."/>
            <person name="Coggeshall M."/>
            <person name="Heim C."/>
            <person name="Lasky J.R."/>
            <person name="Leites L."/>
            <person name="Islam-Faridi N."/>
            <person name="Romero-Severson J."/>
            <person name="DeLeo V.L."/>
            <person name="Lucas S.M."/>
            <person name="Lazic D."/>
            <person name="Gailing O."/>
            <person name="Carlson J."/>
            <person name="Staton M."/>
        </authorList>
    </citation>
    <scope>NUCLEOTIDE SEQUENCE [LARGE SCALE GENOMIC DNA]</scope>
    <source>
        <strain evidence="4">Pseudo-F2</strain>
    </source>
</reference>
<dbReference type="PANTHER" id="PTHR33975">
    <property type="entry name" value="MYELIN-ASSOCIATED OLIGODENDROCYTE BASIC PROTEIN"/>
    <property type="match status" value="1"/>
</dbReference>
<dbReference type="AlphaFoldDB" id="A0AAN7F876"/>
<keyword evidence="2" id="KW-1133">Transmembrane helix</keyword>
<evidence type="ECO:0000256" key="1">
    <source>
        <dbReference type="SAM" id="MobiDB-lite"/>
    </source>
</evidence>
<organism evidence="4 5">
    <name type="scientific">Quercus rubra</name>
    <name type="common">Northern red oak</name>
    <name type="synonym">Quercus borealis</name>
    <dbReference type="NCBI Taxonomy" id="3512"/>
    <lineage>
        <taxon>Eukaryota</taxon>
        <taxon>Viridiplantae</taxon>
        <taxon>Streptophyta</taxon>
        <taxon>Embryophyta</taxon>
        <taxon>Tracheophyta</taxon>
        <taxon>Spermatophyta</taxon>
        <taxon>Magnoliopsida</taxon>
        <taxon>eudicotyledons</taxon>
        <taxon>Gunneridae</taxon>
        <taxon>Pentapetalae</taxon>
        <taxon>rosids</taxon>
        <taxon>fabids</taxon>
        <taxon>Fagales</taxon>
        <taxon>Fagaceae</taxon>
        <taxon>Quercus</taxon>
    </lineage>
</organism>
<dbReference type="InterPro" id="IPR053023">
    <property type="entry name" value="FLAP_modulator"/>
</dbReference>
<evidence type="ECO:0000256" key="2">
    <source>
        <dbReference type="SAM" id="Phobius"/>
    </source>
</evidence>
<evidence type="ECO:0000313" key="5">
    <source>
        <dbReference type="Proteomes" id="UP001324115"/>
    </source>
</evidence>
<feature type="compositionally biased region" description="Low complexity" evidence="1">
    <location>
        <begin position="38"/>
        <end position="54"/>
    </location>
</feature>
<dbReference type="PIRSF" id="PIRSF037221">
    <property type="entry name" value="DUF1517"/>
    <property type="match status" value="1"/>
</dbReference>
<feature type="transmembrane region" description="Helical" evidence="2">
    <location>
        <begin position="100"/>
        <end position="121"/>
    </location>
</feature>
<keyword evidence="2" id="KW-0472">Membrane</keyword>
<name>A0AAN7F876_QUERU</name>
<dbReference type="PANTHER" id="PTHR33975:SF8">
    <property type="match status" value="1"/>
</dbReference>
<gene>
    <name evidence="4" type="ORF">RGQ29_024125</name>
</gene>
<proteinExistence type="predicted"/>
<dbReference type="InterPro" id="IPR010903">
    <property type="entry name" value="DUF1517"/>
</dbReference>
<dbReference type="GO" id="GO:0009507">
    <property type="term" value="C:chloroplast"/>
    <property type="evidence" value="ECO:0007669"/>
    <property type="project" value="TreeGrafter"/>
</dbReference>
<feature type="region of interest" description="Disordered" evidence="1">
    <location>
        <begin position="33"/>
        <end position="54"/>
    </location>
</feature>
<accession>A0AAN7F876</accession>
<feature type="chain" id="PRO_5042914745" description="DUF1517 domain-containing protein" evidence="3">
    <location>
        <begin position="31"/>
        <end position="309"/>
    </location>
</feature>
<dbReference type="Pfam" id="PF07466">
    <property type="entry name" value="DUF1517"/>
    <property type="match status" value="1"/>
</dbReference>
<evidence type="ECO:0000256" key="3">
    <source>
        <dbReference type="SAM" id="SignalP"/>
    </source>
</evidence>
<dbReference type="Proteomes" id="UP001324115">
    <property type="component" value="Unassembled WGS sequence"/>
</dbReference>
<dbReference type="EMBL" id="JAXUIC010000006">
    <property type="protein sequence ID" value="KAK4587282.1"/>
    <property type="molecule type" value="Genomic_DNA"/>
</dbReference>
<keyword evidence="2" id="KW-0812">Transmembrane</keyword>
<comment type="caution">
    <text evidence="4">The sequence shown here is derived from an EMBL/GenBank/DDBJ whole genome shotgun (WGS) entry which is preliminary data.</text>
</comment>
<keyword evidence="5" id="KW-1185">Reference proteome</keyword>
<evidence type="ECO:0008006" key="6">
    <source>
        <dbReference type="Google" id="ProtNLM"/>
    </source>
</evidence>
<evidence type="ECO:0000313" key="4">
    <source>
        <dbReference type="EMBL" id="KAK4587282.1"/>
    </source>
</evidence>
<sequence length="309" mass="34781">MVLKFFQNHPILAFILALLFTHEILHTAFATSGGRMGGSSFSSEEETSSYSSSNSHDVYHYHHYGQPGYSRGYGSYDDNSQRVNAGPKRENNMNKSDKGFFSWFALLPFGIFCGFLLWMVCTYDTAASVVKIQVGLSGKAHSLQRDLNNLAGAGDTSEKKGFHIILTESIVALLRHQNYWISGYSSVKQKRGVEAVEKEFRQLSAEEREKFAIESLVNVDNIKVQRTLIPKDNKLRKDYIVVTLVVAVKGAPNLPAIRSTEDLRKALHHLNSITSRETLAVEVLWTPQAEHDTLSEDELLEKYPILRPI</sequence>
<protein>
    <recommendedName>
        <fullName evidence="6">DUF1517 domain-containing protein</fullName>
    </recommendedName>
</protein>